<dbReference type="EMBL" id="LAJE02000363">
    <property type="protein sequence ID" value="OEO28596.1"/>
    <property type="molecule type" value="Genomic_DNA"/>
</dbReference>
<dbReference type="FunFam" id="3.40.50.1370:FF:000007">
    <property type="entry name" value="Aspartate carbamoyltransferase"/>
    <property type="match status" value="1"/>
</dbReference>
<protein>
    <recommendedName>
        <fullName evidence="8">Aspartate carbamoyltransferase</fullName>
        <ecNumber evidence="8">2.1.3.2</ecNumber>
    </recommendedName>
    <alternativeName>
        <fullName evidence="8">Aspartate transcarbamylase</fullName>
        <shortName evidence="8">ATCase</shortName>
    </alternativeName>
</protein>
<dbReference type="HAMAP" id="MF_00001">
    <property type="entry name" value="Asp_carb_tr"/>
    <property type="match status" value="1"/>
</dbReference>
<feature type="binding site" evidence="8">
    <location>
        <position position="186"/>
    </location>
    <ligand>
        <name>L-aspartate</name>
        <dbReference type="ChEBI" id="CHEBI:29991"/>
    </ligand>
</feature>
<dbReference type="PRINTS" id="PR00100">
    <property type="entry name" value="AOTCASE"/>
</dbReference>
<evidence type="ECO:0000256" key="7">
    <source>
        <dbReference type="ARBA" id="ARBA00048859"/>
    </source>
</evidence>
<evidence type="ECO:0000256" key="3">
    <source>
        <dbReference type="ARBA" id="ARBA00008896"/>
    </source>
</evidence>
<dbReference type="Pfam" id="PF00185">
    <property type="entry name" value="OTCace"/>
    <property type="match status" value="1"/>
</dbReference>
<keyword evidence="12" id="KW-1185">Reference proteome</keyword>
<evidence type="ECO:0000256" key="6">
    <source>
        <dbReference type="ARBA" id="ARBA00043884"/>
    </source>
</evidence>
<comment type="caution">
    <text evidence="11">The sequence shown here is derived from an EMBL/GenBank/DDBJ whole genome shotgun (WGS) entry which is preliminary data.</text>
</comment>
<gene>
    <name evidence="8" type="primary">pyrB</name>
    <name evidence="11" type="ORF">VW23_003910</name>
</gene>
<evidence type="ECO:0000259" key="9">
    <source>
        <dbReference type="Pfam" id="PF00185"/>
    </source>
</evidence>
<evidence type="ECO:0000256" key="5">
    <source>
        <dbReference type="ARBA" id="ARBA00022975"/>
    </source>
</evidence>
<name>A0A1E5XJ19_9HYPH</name>
<dbReference type="AlphaFoldDB" id="A0A1E5XJ19"/>
<comment type="similarity">
    <text evidence="3 8">Belongs to the aspartate/ornithine carbamoyltransferase superfamily. ATCase family.</text>
</comment>
<dbReference type="GO" id="GO:0006207">
    <property type="term" value="P:'de novo' pyrimidine nucleobase biosynthetic process"/>
    <property type="evidence" value="ECO:0007669"/>
    <property type="project" value="InterPro"/>
</dbReference>
<evidence type="ECO:0000256" key="4">
    <source>
        <dbReference type="ARBA" id="ARBA00022679"/>
    </source>
</evidence>
<evidence type="ECO:0000256" key="8">
    <source>
        <dbReference type="HAMAP-Rule" id="MF_00001"/>
    </source>
</evidence>
<evidence type="ECO:0000256" key="2">
    <source>
        <dbReference type="ARBA" id="ARBA00004852"/>
    </source>
</evidence>
<dbReference type="GO" id="GO:0004070">
    <property type="term" value="F:aspartate carbamoyltransferase activity"/>
    <property type="evidence" value="ECO:0007669"/>
    <property type="project" value="UniProtKB-UniRule"/>
</dbReference>
<dbReference type="InterPro" id="IPR006132">
    <property type="entry name" value="Asp/Orn_carbamoyltranf_P-bd"/>
</dbReference>
<dbReference type="NCBIfam" id="TIGR00670">
    <property type="entry name" value="asp_carb_tr"/>
    <property type="match status" value="1"/>
</dbReference>
<dbReference type="GO" id="GO:0005829">
    <property type="term" value="C:cytosol"/>
    <property type="evidence" value="ECO:0007669"/>
    <property type="project" value="TreeGrafter"/>
</dbReference>
<sequence>MATSSPASGTGGQGVARPAFRHRHLLGISQLNQYEIVDLLDRAEAMIPISRQERKILPTLSGKTQINLFFENSTRTQSSFEIAGKRLGAQVTNMSVKTSSVAKGETLIDTAATLNAMRPDVIIVRHGASGAVELLSQKVGCSVINAGDGAHEHPTQALLDALTMRQHKGRLAGLTVAICGDIANSRVARSNLLLLGAMQARTRVVAPRTLLPRGIEMLATEVFTDMRQGLEGADVVMMLRLQHERANGRMIPSVREYYHFYGLDEEKLSFAKPDAIVMHPGPMNRGVEIDPAIADGPRSVITEQVEMGVAVRMAVLDTLLADREAQP</sequence>
<evidence type="ECO:0000313" key="11">
    <source>
        <dbReference type="EMBL" id="OEO28596.1"/>
    </source>
</evidence>
<dbReference type="PRINTS" id="PR00101">
    <property type="entry name" value="ATCASE"/>
</dbReference>
<dbReference type="RefSeq" id="WP_069912079.1">
    <property type="nucleotide sequence ID" value="NZ_LAJE02000363.1"/>
</dbReference>
<dbReference type="PROSITE" id="PS00097">
    <property type="entry name" value="CARBAMOYLTRANSFERASE"/>
    <property type="match status" value="1"/>
</dbReference>
<feature type="domain" description="Aspartate/ornithine carbamoyltransferase carbamoyl-P binding" evidence="10">
    <location>
        <begin position="23"/>
        <end position="166"/>
    </location>
</feature>
<comment type="function">
    <text evidence="1">Reversibly catalyzes the transfer of the carbamoyl group from carbamoyl phosphate (CP) to the N(epsilon) atom of ornithine (ORN) to produce L-citrulline.</text>
</comment>
<comment type="subunit">
    <text evidence="8">Heterododecamer (2C3:3R2) of six catalytic PyrB chains organized as two trimers (C3), and six regulatory PyrI chains organized as three dimers (R2).</text>
</comment>
<feature type="domain" description="Aspartate/ornithine carbamoyltransferase Asp/Orn-binding" evidence="9">
    <location>
        <begin position="173"/>
        <end position="318"/>
    </location>
</feature>
<feature type="binding site" evidence="8">
    <location>
        <position position="281"/>
    </location>
    <ligand>
        <name>carbamoyl phosphate</name>
        <dbReference type="ChEBI" id="CHEBI:58228"/>
    </ligand>
</feature>
<feature type="binding site" evidence="8">
    <location>
        <position position="75"/>
    </location>
    <ligand>
        <name>carbamoyl phosphate</name>
        <dbReference type="ChEBI" id="CHEBI:58228"/>
    </ligand>
</feature>
<organism evidence="11 12">
    <name type="scientific">Devosia insulae DS-56</name>
    <dbReference type="NCBI Taxonomy" id="1116389"/>
    <lineage>
        <taxon>Bacteria</taxon>
        <taxon>Pseudomonadati</taxon>
        <taxon>Pseudomonadota</taxon>
        <taxon>Alphaproteobacteria</taxon>
        <taxon>Hyphomicrobiales</taxon>
        <taxon>Devosiaceae</taxon>
        <taxon>Devosia</taxon>
    </lineage>
</organism>
<dbReference type="NCBIfam" id="NF002032">
    <property type="entry name" value="PRK00856.1"/>
    <property type="match status" value="1"/>
</dbReference>
<dbReference type="SUPFAM" id="SSF53671">
    <property type="entry name" value="Aspartate/ornithine carbamoyltransferase"/>
    <property type="match status" value="1"/>
</dbReference>
<dbReference type="InterPro" id="IPR006131">
    <property type="entry name" value="Asp_carbamoyltransf_Asp/Orn-bd"/>
</dbReference>
<comment type="catalytic activity">
    <reaction evidence="7 8">
        <text>carbamoyl phosphate + L-aspartate = N-carbamoyl-L-aspartate + phosphate + H(+)</text>
        <dbReference type="Rhea" id="RHEA:20013"/>
        <dbReference type="ChEBI" id="CHEBI:15378"/>
        <dbReference type="ChEBI" id="CHEBI:29991"/>
        <dbReference type="ChEBI" id="CHEBI:32814"/>
        <dbReference type="ChEBI" id="CHEBI:43474"/>
        <dbReference type="ChEBI" id="CHEBI:58228"/>
        <dbReference type="EC" id="2.1.3.2"/>
    </reaction>
</comment>
<evidence type="ECO:0000259" key="10">
    <source>
        <dbReference type="Pfam" id="PF02729"/>
    </source>
</evidence>
<accession>A0A1E5XJ19</accession>
<dbReference type="GO" id="GO:0006520">
    <property type="term" value="P:amino acid metabolic process"/>
    <property type="evidence" value="ECO:0007669"/>
    <property type="project" value="InterPro"/>
</dbReference>
<comment type="function">
    <text evidence="6 8">Catalyzes the condensation of carbamoyl phosphate and aspartate to form carbamoyl aspartate and inorganic phosphate, the committed step in the de novo pyrimidine nucleotide biosynthesis pathway.</text>
</comment>
<evidence type="ECO:0000256" key="1">
    <source>
        <dbReference type="ARBA" id="ARBA00003822"/>
    </source>
</evidence>
<feature type="binding site" evidence="8">
    <location>
        <position position="76"/>
    </location>
    <ligand>
        <name>carbamoyl phosphate</name>
        <dbReference type="ChEBI" id="CHEBI:58228"/>
    </ligand>
</feature>
<feature type="binding site" evidence="8">
    <location>
        <position position="125"/>
    </location>
    <ligand>
        <name>carbamoyl phosphate</name>
        <dbReference type="ChEBI" id="CHEBI:58228"/>
    </ligand>
</feature>
<dbReference type="InterPro" id="IPR006130">
    <property type="entry name" value="Asp/Orn_carbamoylTrfase"/>
</dbReference>
<reference evidence="11 12" key="1">
    <citation type="journal article" date="2015" name="Genome Announc.">
        <title>Genome Assemblies of Three Soil-Associated Devosia species: D. insulae, D. limi, and D. soli.</title>
        <authorList>
            <person name="Hassan Y.I."/>
            <person name="Lepp D."/>
            <person name="Zhou T."/>
        </authorList>
    </citation>
    <scope>NUCLEOTIDE SEQUENCE [LARGE SCALE GENOMIC DNA]</scope>
    <source>
        <strain evidence="11 12">DS-56</strain>
    </source>
</reference>
<dbReference type="GO" id="GO:0016597">
    <property type="term" value="F:amino acid binding"/>
    <property type="evidence" value="ECO:0007669"/>
    <property type="project" value="InterPro"/>
</dbReference>
<feature type="binding site" evidence="8">
    <location>
        <position position="240"/>
    </location>
    <ligand>
        <name>L-aspartate</name>
        <dbReference type="ChEBI" id="CHEBI:29991"/>
    </ligand>
</feature>
<evidence type="ECO:0000313" key="12">
    <source>
        <dbReference type="Proteomes" id="UP000095463"/>
    </source>
</evidence>
<dbReference type="Pfam" id="PF02729">
    <property type="entry name" value="OTCace_N"/>
    <property type="match status" value="1"/>
</dbReference>
<proteinExistence type="inferred from homology"/>
<feature type="binding site" evidence="8">
    <location>
        <position position="282"/>
    </location>
    <ligand>
        <name>carbamoyl phosphate</name>
        <dbReference type="ChEBI" id="CHEBI:58228"/>
    </ligand>
</feature>
<comment type="pathway">
    <text evidence="2 8">Pyrimidine metabolism; UMP biosynthesis via de novo pathway; (S)-dihydroorotate from bicarbonate: step 2/3.</text>
</comment>
<dbReference type="PANTHER" id="PTHR45753">
    <property type="entry name" value="ORNITHINE CARBAMOYLTRANSFERASE, MITOCHONDRIAL"/>
    <property type="match status" value="1"/>
</dbReference>
<dbReference type="EC" id="2.1.3.2" evidence="8"/>
<keyword evidence="4 8" id="KW-0808">Transferase</keyword>
<feature type="binding site" evidence="8">
    <location>
        <position position="103"/>
    </location>
    <ligand>
        <name>L-aspartate</name>
        <dbReference type="ChEBI" id="CHEBI:29991"/>
    </ligand>
</feature>
<dbReference type="OrthoDB" id="9774690at2"/>
<dbReference type="PANTHER" id="PTHR45753:SF6">
    <property type="entry name" value="ASPARTATE CARBAMOYLTRANSFERASE"/>
    <property type="match status" value="1"/>
</dbReference>
<dbReference type="Gene3D" id="3.40.50.1370">
    <property type="entry name" value="Aspartate/ornithine carbamoyltransferase"/>
    <property type="match status" value="2"/>
</dbReference>
<dbReference type="UniPathway" id="UPA00070">
    <property type="reaction ID" value="UER00116"/>
</dbReference>
<feature type="binding site" evidence="8">
    <location>
        <position position="153"/>
    </location>
    <ligand>
        <name>carbamoyl phosphate</name>
        <dbReference type="ChEBI" id="CHEBI:58228"/>
    </ligand>
</feature>
<dbReference type="InterPro" id="IPR036901">
    <property type="entry name" value="Asp/Orn_carbamoylTrfase_sf"/>
</dbReference>
<keyword evidence="5 8" id="KW-0665">Pyrimidine biosynthesis</keyword>
<dbReference type="GO" id="GO:0044205">
    <property type="term" value="P:'de novo' UMP biosynthetic process"/>
    <property type="evidence" value="ECO:0007669"/>
    <property type="project" value="UniProtKB-UniRule"/>
</dbReference>
<dbReference type="InterPro" id="IPR002082">
    <property type="entry name" value="Asp_carbamoyltransf"/>
</dbReference>
<dbReference type="Proteomes" id="UP000095463">
    <property type="component" value="Unassembled WGS sequence"/>
</dbReference>
<feature type="binding site" evidence="8">
    <location>
        <position position="156"/>
    </location>
    <ligand>
        <name>carbamoyl phosphate</name>
        <dbReference type="ChEBI" id="CHEBI:58228"/>
    </ligand>
</feature>